<evidence type="ECO:0000256" key="5">
    <source>
        <dbReference type="ARBA" id="ARBA00022989"/>
    </source>
</evidence>
<keyword evidence="6 7" id="KW-0472">Membrane</keyword>
<sequence length="213" mass="23491">MVSAEKRNLLQTFKASSRCVAHKAIGRLTRYVENVTFQEQNRKIKFGNFGGYTVVVHPPEDDPASTKFDTSMYEDAPGTTVSRMLQVPQYVVLTASEVMFSVTGLGFAYSQAPASMKSVLQSFWLLTVAFGDLIVVILASVLPVIGVEKEMFLYGGLMGVVAIIFGIMSYFYKYVTAEELGDVVIDEEKENLDMNGIPLEDRSPDGDADNTKV</sequence>
<protein>
    <submittedName>
        <fullName evidence="8">Uncharacterized protein</fullName>
    </submittedName>
</protein>
<comment type="caution">
    <text evidence="8">The sequence shown here is derived from an EMBL/GenBank/DDBJ whole genome shotgun (WGS) entry which is preliminary data.</text>
</comment>
<evidence type="ECO:0000256" key="2">
    <source>
        <dbReference type="ARBA" id="ARBA00005982"/>
    </source>
</evidence>
<evidence type="ECO:0000256" key="3">
    <source>
        <dbReference type="ARBA" id="ARBA00022692"/>
    </source>
</evidence>
<reference evidence="8" key="1">
    <citation type="submission" date="2023-01" db="EMBL/GenBank/DDBJ databases">
        <title>Genome assembly of the deep-sea coral Lophelia pertusa.</title>
        <authorList>
            <person name="Herrera S."/>
            <person name="Cordes E."/>
        </authorList>
    </citation>
    <scope>NUCLEOTIDE SEQUENCE</scope>
    <source>
        <strain evidence="8">USNM1676648</strain>
        <tissue evidence="8">Polyp</tissue>
    </source>
</reference>
<dbReference type="Gene3D" id="1.20.1250.20">
    <property type="entry name" value="MFS general substrate transporter like domains"/>
    <property type="match status" value="1"/>
</dbReference>
<dbReference type="OrthoDB" id="10071041at2759"/>
<dbReference type="EMBL" id="MU825886">
    <property type="protein sequence ID" value="KAJ7384557.1"/>
    <property type="molecule type" value="Genomic_DNA"/>
</dbReference>
<keyword evidence="4" id="KW-0653">Protein transport</keyword>
<dbReference type="PANTHER" id="PTHR11654">
    <property type="entry name" value="OLIGOPEPTIDE TRANSPORTER-RELATED"/>
    <property type="match status" value="1"/>
</dbReference>
<dbReference type="InterPro" id="IPR036259">
    <property type="entry name" value="MFS_trans_sf"/>
</dbReference>
<dbReference type="Proteomes" id="UP001163046">
    <property type="component" value="Unassembled WGS sequence"/>
</dbReference>
<evidence type="ECO:0000256" key="4">
    <source>
        <dbReference type="ARBA" id="ARBA00022856"/>
    </source>
</evidence>
<evidence type="ECO:0000256" key="1">
    <source>
        <dbReference type="ARBA" id="ARBA00004141"/>
    </source>
</evidence>
<accession>A0A9W9ZMX4</accession>
<comment type="similarity">
    <text evidence="2">Belongs to the major facilitator superfamily. Proton-dependent oligopeptide transporter (POT/PTR) (TC 2.A.17) family.</text>
</comment>
<dbReference type="GO" id="GO:0022857">
    <property type="term" value="F:transmembrane transporter activity"/>
    <property type="evidence" value="ECO:0007669"/>
    <property type="project" value="InterPro"/>
</dbReference>
<evidence type="ECO:0000313" key="8">
    <source>
        <dbReference type="EMBL" id="KAJ7384557.1"/>
    </source>
</evidence>
<comment type="subcellular location">
    <subcellularLocation>
        <location evidence="1">Membrane</location>
        <topology evidence="1">Multi-pass membrane protein</topology>
    </subcellularLocation>
</comment>
<dbReference type="GO" id="GO:0016020">
    <property type="term" value="C:membrane"/>
    <property type="evidence" value="ECO:0007669"/>
    <property type="project" value="UniProtKB-SubCell"/>
</dbReference>
<keyword evidence="3 7" id="KW-0812">Transmembrane</keyword>
<evidence type="ECO:0000313" key="9">
    <source>
        <dbReference type="Proteomes" id="UP001163046"/>
    </source>
</evidence>
<dbReference type="GO" id="GO:0015833">
    <property type="term" value="P:peptide transport"/>
    <property type="evidence" value="ECO:0007669"/>
    <property type="project" value="UniProtKB-KW"/>
</dbReference>
<keyword evidence="9" id="KW-1185">Reference proteome</keyword>
<feature type="transmembrane region" description="Helical" evidence="7">
    <location>
        <begin position="122"/>
        <end position="145"/>
    </location>
</feature>
<feature type="transmembrane region" description="Helical" evidence="7">
    <location>
        <begin position="90"/>
        <end position="110"/>
    </location>
</feature>
<name>A0A9W9ZMX4_9CNID</name>
<organism evidence="8 9">
    <name type="scientific">Desmophyllum pertusum</name>
    <dbReference type="NCBI Taxonomy" id="174260"/>
    <lineage>
        <taxon>Eukaryota</taxon>
        <taxon>Metazoa</taxon>
        <taxon>Cnidaria</taxon>
        <taxon>Anthozoa</taxon>
        <taxon>Hexacorallia</taxon>
        <taxon>Scleractinia</taxon>
        <taxon>Caryophylliina</taxon>
        <taxon>Caryophylliidae</taxon>
        <taxon>Desmophyllum</taxon>
    </lineage>
</organism>
<evidence type="ECO:0000256" key="6">
    <source>
        <dbReference type="ARBA" id="ARBA00023136"/>
    </source>
</evidence>
<keyword evidence="5 7" id="KW-1133">Transmembrane helix</keyword>
<keyword evidence="4" id="KW-0813">Transport</keyword>
<feature type="transmembrane region" description="Helical" evidence="7">
    <location>
        <begin position="152"/>
        <end position="172"/>
    </location>
</feature>
<dbReference type="InterPro" id="IPR000109">
    <property type="entry name" value="POT_fam"/>
</dbReference>
<gene>
    <name evidence="8" type="ORF">OS493_021188</name>
</gene>
<dbReference type="Pfam" id="PF00854">
    <property type="entry name" value="PTR2"/>
    <property type="match status" value="1"/>
</dbReference>
<proteinExistence type="inferred from homology"/>
<keyword evidence="4" id="KW-0571">Peptide transport</keyword>
<evidence type="ECO:0000256" key="7">
    <source>
        <dbReference type="SAM" id="Phobius"/>
    </source>
</evidence>
<dbReference type="AlphaFoldDB" id="A0A9W9ZMX4"/>